<keyword evidence="2" id="KW-0472">Membrane</keyword>
<proteinExistence type="predicted"/>
<evidence type="ECO:0000256" key="1">
    <source>
        <dbReference type="ARBA" id="ARBA00022801"/>
    </source>
</evidence>
<evidence type="ECO:0000259" key="3">
    <source>
        <dbReference type="Pfam" id="PF20434"/>
    </source>
</evidence>
<evidence type="ECO:0000313" key="4">
    <source>
        <dbReference type="EMBL" id="RQH19881.1"/>
    </source>
</evidence>
<sequence>MPQPNLSGILQFWWLIPLLLSILGLFFSLWIIVPAPNYFFLRFAVGSPEISPWLICLNLFVLILTVFVHKTWLSGIIFISSLLGLILSLLPLSQLATTKTNFAVEMETVLGTDYLQSVPEDLKAQMRPQPFVLTDVFRGLPKKEVRAQRGIVFASPDGVDLKLNVYQPLVTQKLQKLPTVVIVYGGAWRQGSPDNYERFSCYIAAQGYSVIAIDYRHAPKYKFPAQLEDVRAALQYIQAHADNLEVDIERIAIMGHSAGGHLATLAAYEQGAMPFRAVVSYYAPSDLIEQFRNLPFPNPININTVLRDFLGGTPDELLELYQEASPKSYVRPALPPSLLVYAGRDHIVEPKFGRVLYNQLRATGNQAIFLEIPWAEHSFDAVFPGISNQLALYYTERFLASVLHGVI</sequence>
<protein>
    <submittedName>
        <fullName evidence="4">Alpha/beta hydrolase</fullName>
    </submittedName>
</protein>
<keyword evidence="5" id="KW-1185">Reference proteome</keyword>
<keyword evidence="2" id="KW-1133">Transmembrane helix</keyword>
<feature type="transmembrane region" description="Helical" evidence="2">
    <location>
        <begin position="76"/>
        <end position="96"/>
    </location>
</feature>
<keyword evidence="1 4" id="KW-0378">Hydrolase</keyword>
<name>A0A3N6P1Q8_9CYAN</name>
<dbReference type="AlphaFoldDB" id="A0A3N6P1Q8"/>
<dbReference type="InterPro" id="IPR049492">
    <property type="entry name" value="BD-FAE-like_dom"/>
</dbReference>
<gene>
    <name evidence="4" type="ORF">D5R40_32270</name>
</gene>
<dbReference type="SUPFAM" id="SSF53474">
    <property type="entry name" value="alpha/beta-Hydrolases"/>
    <property type="match status" value="1"/>
</dbReference>
<dbReference type="Proteomes" id="UP000269154">
    <property type="component" value="Unassembled WGS sequence"/>
</dbReference>
<accession>A0A3N6P1Q8</accession>
<dbReference type="GO" id="GO:0016787">
    <property type="term" value="F:hydrolase activity"/>
    <property type="evidence" value="ECO:0007669"/>
    <property type="project" value="UniProtKB-KW"/>
</dbReference>
<organism evidence="4 5">
    <name type="scientific">Okeania hirsuta</name>
    <dbReference type="NCBI Taxonomy" id="1458930"/>
    <lineage>
        <taxon>Bacteria</taxon>
        <taxon>Bacillati</taxon>
        <taxon>Cyanobacteriota</taxon>
        <taxon>Cyanophyceae</taxon>
        <taxon>Oscillatoriophycideae</taxon>
        <taxon>Oscillatoriales</taxon>
        <taxon>Microcoleaceae</taxon>
        <taxon>Okeania</taxon>
    </lineage>
</organism>
<dbReference type="OrthoDB" id="24847at2"/>
<evidence type="ECO:0000256" key="2">
    <source>
        <dbReference type="SAM" id="Phobius"/>
    </source>
</evidence>
<evidence type="ECO:0000313" key="5">
    <source>
        <dbReference type="Proteomes" id="UP000269154"/>
    </source>
</evidence>
<dbReference type="EMBL" id="RCBY01000431">
    <property type="protein sequence ID" value="RQH19881.1"/>
    <property type="molecule type" value="Genomic_DNA"/>
</dbReference>
<reference evidence="4 5" key="1">
    <citation type="journal article" date="2018" name="ACS Chem. Biol.">
        <title>Ketoreductase domain dysfunction expands chemodiversity: malyngamide biosynthesis in the cyanobacterium Okeania hirsuta.</title>
        <authorList>
            <person name="Moss N.A."/>
            <person name="Leao T."/>
            <person name="Rankin M."/>
            <person name="McCullough T.M."/>
            <person name="Qu P."/>
            <person name="Korobeynikov A."/>
            <person name="Smith J.L."/>
            <person name="Gerwick L."/>
            <person name="Gerwick W.H."/>
        </authorList>
    </citation>
    <scope>NUCLEOTIDE SEQUENCE [LARGE SCALE GENOMIC DNA]</scope>
    <source>
        <strain evidence="4 5">PAB10Feb10-1</strain>
    </source>
</reference>
<keyword evidence="2" id="KW-0812">Transmembrane</keyword>
<dbReference type="InterPro" id="IPR050300">
    <property type="entry name" value="GDXG_lipolytic_enzyme"/>
</dbReference>
<feature type="domain" description="BD-FAE-like" evidence="3">
    <location>
        <begin position="163"/>
        <end position="360"/>
    </location>
</feature>
<dbReference type="Pfam" id="PF20434">
    <property type="entry name" value="BD-FAE"/>
    <property type="match status" value="1"/>
</dbReference>
<feature type="transmembrane region" description="Helical" evidence="2">
    <location>
        <begin position="52"/>
        <end position="69"/>
    </location>
</feature>
<comment type="caution">
    <text evidence="4">The sequence shown here is derived from an EMBL/GenBank/DDBJ whole genome shotgun (WGS) entry which is preliminary data.</text>
</comment>
<dbReference type="Gene3D" id="3.40.50.1820">
    <property type="entry name" value="alpha/beta hydrolase"/>
    <property type="match status" value="1"/>
</dbReference>
<feature type="transmembrane region" description="Helical" evidence="2">
    <location>
        <begin position="12"/>
        <end position="32"/>
    </location>
</feature>
<dbReference type="InterPro" id="IPR029058">
    <property type="entry name" value="AB_hydrolase_fold"/>
</dbReference>
<dbReference type="PANTHER" id="PTHR48081">
    <property type="entry name" value="AB HYDROLASE SUPERFAMILY PROTEIN C4A8.06C"/>
    <property type="match status" value="1"/>
</dbReference>